<protein>
    <submittedName>
        <fullName evidence="1">Uncharacterized protein</fullName>
    </submittedName>
</protein>
<accession>A0A133ZBU8</accession>
<dbReference type="Pfam" id="PF21983">
    <property type="entry name" value="NikA-like"/>
    <property type="match status" value="1"/>
</dbReference>
<dbReference type="PATRIC" id="fig|467210.3.peg.2804"/>
<dbReference type="EMBL" id="LSDA01000145">
    <property type="protein sequence ID" value="KXB52909.1"/>
    <property type="molecule type" value="Genomic_DNA"/>
</dbReference>
<comment type="caution">
    <text evidence="1">The sequence shown here is derived from an EMBL/GenBank/DDBJ whole genome shotgun (WGS) entry which is preliminary data.</text>
</comment>
<sequence>MKGKFSRYAGIAGSKALLKRLVSGKYGSRGTPEFFRARFYRSTKIRLSLILPLRESCWGVPSPNPAYAAYAAGKSLKIIFRIFQKQFRFTPCFSPISERTPRTAEGGFTMRKRYNTPHRSRVVKTRMTEEEYAEFAERLSAYNMSQAEFIRQAITGAAIRPIITVSPVNDELLAAVGKLTAEYGRIGGNLNQIARTLNEWHSPYPQLAGEVRAAVSDLAALKFEVLQKVGDAVGNIQTYQL</sequence>
<evidence type="ECO:0000313" key="1">
    <source>
        <dbReference type="EMBL" id="KXB52909.1"/>
    </source>
</evidence>
<dbReference type="InterPro" id="IPR053842">
    <property type="entry name" value="NikA-like"/>
</dbReference>
<reference evidence="2" key="1">
    <citation type="submission" date="2016-01" db="EMBL/GenBank/DDBJ databases">
        <authorList>
            <person name="Mitreva M."/>
            <person name="Pepin K.H."/>
            <person name="Mihindukulasuriya K.A."/>
            <person name="Fulton R."/>
            <person name="Fronick C."/>
            <person name="O'Laughlin M."/>
            <person name="Miner T."/>
            <person name="Herter B."/>
            <person name="Rosa B.A."/>
            <person name="Cordes M."/>
            <person name="Tomlinson C."/>
            <person name="Wollam A."/>
            <person name="Palsikar V.B."/>
            <person name="Mardis E.R."/>
            <person name="Wilson R.K."/>
        </authorList>
    </citation>
    <scope>NUCLEOTIDE SEQUENCE [LARGE SCALE GENOMIC DNA]</scope>
    <source>
        <strain evidence="2">DNF00896</strain>
    </source>
</reference>
<dbReference type="Proteomes" id="UP000070394">
    <property type="component" value="Unassembled WGS sequence"/>
</dbReference>
<dbReference type="STRING" id="467210.HMPREF1866_02827"/>
<organism evidence="1 2">
    <name type="scientific">Lachnoanaerobaculum saburreum</name>
    <dbReference type="NCBI Taxonomy" id="467210"/>
    <lineage>
        <taxon>Bacteria</taxon>
        <taxon>Bacillati</taxon>
        <taxon>Bacillota</taxon>
        <taxon>Clostridia</taxon>
        <taxon>Lachnospirales</taxon>
        <taxon>Lachnospiraceae</taxon>
        <taxon>Lachnoanaerobaculum</taxon>
    </lineage>
</organism>
<evidence type="ECO:0000313" key="2">
    <source>
        <dbReference type="Proteomes" id="UP000070394"/>
    </source>
</evidence>
<gene>
    <name evidence="1" type="ORF">HMPREF1866_02827</name>
</gene>
<name>A0A133ZBU8_9FIRM</name>
<dbReference type="AlphaFoldDB" id="A0A133ZBU8"/>
<keyword evidence="2" id="KW-1185">Reference proteome</keyword>
<proteinExistence type="predicted"/>